<dbReference type="CDD" id="cd00109">
    <property type="entry name" value="Kunitz-type"/>
    <property type="match status" value="1"/>
</dbReference>
<dbReference type="Proteomes" id="UP000295781">
    <property type="component" value="Chromosome"/>
</dbReference>
<dbReference type="AlphaFoldDB" id="A0A4V0NEJ1"/>
<gene>
    <name evidence="4" type="ORF">SOCEGT47_069130</name>
</gene>
<dbReference type="InterPro" id="IPR050098">
    <property type="entry name" value="TFPI/VKTCI-like"/>
</dbReference>
<dbReference type="PRINTS" id="PR00759">
    <property type="entry name" value="BASICPTASE"/>
</dbReference>
<dbReference type="PROSITE" id="PS00280">
    <property type="entry name" value="BPTI_KUNITZ_1"/>
    <property type="match status" value="1"/>
</dbReference>
<evidence type="ECO:0000313" key="5">
    <source>
        <dbReference type="Proteomes" id="UP000295781"/>
    </source>
</evidence>
<feature type="domain" description="BPTI/Kunitz inhibitor" evidence="3">
    <location>
        <begin position="139"/>
        <end position="189"/>
    </location>
</feature>
<protein>
    <recommendedName>
        <fullName evidence="3">BPTI/Kunitz inhibitor domain-containing protein</fullName>
    </recommendedName>
</protein>
<dbReference type="PANTHER" id="PTHR10083">
    <property type="entry name" value="KUNITZ-TYPE PROTEASE INHIBITOR-RELATED"/>
    <property type="match status" value="1"/>
</dbReference>
<sequence>MCRAGVAHPGLEAPDFPGDLRHRPPDVQGTPIANVPGMLRRLSLGLGLLTSLLLVAGCTVTVNQGGSAGGDPGAGGTTAVTGGVGGSGGGTTTAVTGGVGGSGGGGTTAVTGGVGGSGGGTTTAVTGGVGGGGGLPDACTLPMEVGPCDAAFPKYWHDPSTGLCRPFTYGGCEGNANRFDSLEECQQACQGGAPDMDACDAPGECMLASPGCCGACDPVDARAFVAINRAMAGSYEASTGCGDVACGPCQEVTEAERTSQYFTATCERGQCVVLDVRESPLTECTEDAECVLRNGLGCCEGCSGEGIVAINRSADLAALVCPDGPVACPACAPIYPPGTAAVCVEGRCQPSFKAP</sequence>
<dbReference type="Pfam" id="PF00014">
    <property type="entry name" value="Kunitz_BPTI"/>
    <property type="match status" value="1"/>
</dbReference>
<feature type="region of interest" description="Disordered" evidence="2">
    <location>
        <begin position="1"/>
        <end position="33"/>
    </location>
</feature>
<dbReference type="InterPro" id="IPR002223">
    <property type="entry name" value="Kunitz_BPTI"/>
</dbReference>
<evidence type="ECO:0000256" key="2">
    <source>
        <dbReference type="SAM" id="MobiDB-lite"/>
    </source>
</evidence>
<evidence type="ECO:0000313" key="4">
    <source>
        <dbReference type="EMBL" id="AUX26352.1"/>
    </source>
</evidence>
<dbReference type="Gene3D" id="4.10.410.10">
    <property type="entry name" value="Pancreatic trypsin inhibitor Kunitz domain"/>
    <property type="match status" value="1"/>
</dbReference>
<name>A0A4V0NEJ1_SORCE</name>
<dbReference type="SMART" id="SM00131">
    <property type="entry name" value="KU"/>
    <property type="match status" value="1"/>
</dbReference>
<proteinExistence type="predicted"/>
<dbReference type="PROSITE" id="PS50279">
    <property type="entry name" value="BPTI_KUNITZ_2"/>
    <property type="match status" value="1"/>
</dbReference>
<dbReference type="SUPFAM" id="SSF57362">
    <property type="entry name" value="BPTI-like"/>
    <property type="match status" value="1"/>
</dbReference>
<dbReference type="GO" id="GO:0004867">
    <property type="term" value="F:serine-type endopeptidase inhibitor activity"/>
    <property type="evidence" value="ECO:0007669"/>
    <property type="project" value="InterPro"/>
</dbReference>
<dbReference type="GO" id="GO:0005615">
    <property type="term" value="C:extracellular space"/>
    <property type="evidence" value="ECO:0007669"/>
    <property type="project" value="TreeGrafter"/>
</dbReference>
<dbReference type="InterPro" id="IPR020901">
    <property type="entry name" value="Prtase_inh_Kunz-CS"/>
</dbReference>
<dbReference type="PANTHER" id="PTHR10083:SF374">
    <property type="entry name" value="BPTI_KUNITZ INHIBITOR DOMAIN-CONTAINING PROTEIN"/>
    <property type="match status" value="1"/>
</dbReference>
<keyword evidence="1" id="KW-1015">Disulfide bond</keyword>
<dbReference type="EMBL" id="CP012670">
    <property type="protein sequence ID" value="AUX26352.1"/>
    <property type="molecule type" value="Genomic_DNA"/>
</dbReference>
<dbReference type="FunFam" id="4.10.410.10:FF:000004">
    <property type="entry name" value="Tissue factor pathway inhibitor"/>
    <property type="match status" value="1"/>
</dbReference>
<evidence type="ECO:0000256" key="1">
    <source>
        <dbReference type="ARBA" id="ARBA00023157"/>
    </source>
</evidence>
<evidence type="ECO:0000259" key="3">
    <source>
        <dbReference type="PROSITE" id="PS50279"/>
    </source>
</evidence>
<organism evidence="4 5">
    <name type="scientific">Sorangium cellulosum</name>
    <name type="common">Polyangium cellulosum</name>
    <dbReference type="NCBI Taxonomy" id="56"/>
    <lineage>
        <taxon>Bacteria</taxon>
        <taxon>Pseudomonadati</taxon>
        <taxon>Myxococcota</taxon>
        <taxon>Polyangia</taxon>
        <taxon>Polyangiales</taxon>
        <taxon>Polyangiaceae</taxon>
        <taxon>Sorangium</taxon>
    </lineage>
</organism>
<dbReference type="InterPro" id="IPR036880">
    <property type="entry name" value="Kunitz_BPTI_sf"/>
</dbReference>
<reference evidence="4 5" key="1">
    <citation type="submission" date="2015-09" db="EMBL/GenBank/DDBJ databases">
        <title>Sorangium comparison.</title>
        <authorList>
            <person name="Zaburannyi N."/>
            <person name="Bunk B."/>
            <person name="Overmann J."/>
            <person name="Mueller R."/>
        </authorList>
    </citation>
    <scope>NUCLEOTIDE SEQUENCE [LARGE SCALE GENOMIC DNA]</scope>
    <source>
        <strain evidence="4 5">So ceGT47</strain>
    </source>
</reference>
<accession>A0A4V0NEJ1</accession>